<gene>
    <name evidence="2" type="ORF">SAMN06295945_0755</name>
</gene>
<evidence type="ECO:0008006" key="4">
    <source>
        <dbReference type="Google" id="ProtNLM"/>
    </source>
</evidence>
<dbReference type="Proteomes" id="UP000218069">
    <property type="component" value="Unassembled WGS sequence"/>
</dbReference>
<keyword evidence="1" id="KW-0812">Transmembrane</keyword>
<sequence length="161" mass="17272">MNTKNEDQFSPSAANQFGLAAAALLRQGSQSLPPQIKDRLYAARLKALSLKKPEKAFVHSFSLANAPRFGGSFFRTGSLWDTFGWLAPLVVLVFGLVGIAQWQADSRINDIAEVDAALLTDDVPPDAYADSGFLQFLKNGSSIDGNSSPSHTLDASPRSTS</sequence>
<keyword evidence="3" id="KW-1185">Reference proteome</keyword>
<organism evidence="2 3">
    <name type="scientific">Polynucleobacter meluiroseus</name>
    <dbReference type="NCBI Taxonomy" id="1938814"/>
    <lineage>
        <taxon>Bacteria</taxon>
        <taxon>Pseudomonadati</taxon>
        <taxon>Pseudomonadota</taxon>
        <taxon>Betaproteobacteria</taxon>
        <taxon>Burkholderiales</taxon>
        <taxon>Burkholderiaceae</taxon>
        <taxon>Polynucleobacter</taxon>
    </lineage>
</organism>
<protein>
    <recommendedName>
        <fullName evidence="4">DUF3619 domain-containing protein</fullName>
    </recommendedName>
</protein>
<keyword evidence="1" id="KW-1133">Transmembrane helix</keyword>
<dbReference type="OrthoDB" id="8562153at2"/>
<feature type="transmembrane region" description="Helical" evidence="1">
    <location>
        <begin position="82"/>
        <end position="100"/>
    </location>
</feature>
<dbReference type="AlphaFoldDB" id="A0A240DZ13"/>
<dbReference type="Pfam" id="PF12279">
    <property type="entry name" value="DUF3619"/>
    <property type="match status" value="1"/>
</dbReference>
<name>A0A240DZ13_9BURK</name>
<evidence type="ECO:0000256" key="1">
    <source>
        <dbReference type="SAM" id="Phobius"/>
    </source>
</evidence>
<reference evidence="3" key="1">
    <citation type="submission" date="2017-08" db="EMBL/GenBank/DDBJ databases">
        <authorList>
            <person name="Varghese N."/>
            <person name="Submissions S."/>
        </authorList>
    </citation>
    <scope>NUCLEOTIDE SEQUENCE [LARGE SCALE GENOMIC DNA]</scope>
    <source>
        <strain evidence="3">AP-Melu-1000-B4</strain>
    </source>
</reference>
<keyword evidence="1" id="KW-0472">Membrane</keyword>
<dbReference type="RefSeq" id="WP_096672536.1">
    <property type="nucleotide sequence ID" value="NZ_OANS01000002.1"/>
</dbReference>
<proteinExistence type="predicted"/>
<dbReference type="InterPro" id="IPR022064">
    <property type="entry name" value="DUF3619"/>
</dbReference>
<dbReference type="EMBL" id="OANS01000002">
    <property type="protein sequence ID" value="SNX28425.1"/>
    <property type="molecule type" value="Genomic_DNA"/>
</dbReference>
<accession>A0A240DZ13</accession>
<evidence type="ECO:0000313" key="2">
    <source>
        <dbReference type="EMBL" id="SNX28425.1"/>
    </source>
</evidence>
<evidence type="ECO:0000313" key="3">
    <source>
        <dbReference type="Proteomes" id="UP000218069"/>
    </source>
</evidence>